<evidence type="ECO:0000313" key="8">
    <source>
        <dbReference type="Proteomes" id="UP000521943"/>
    </source>
</evidence>
<dbReference type="GO" id="GO:0005829">
    <property type="term" value="C:cytosol"/>
    <property type="evidence" value="ECO:0007669"/>
    <property type="project" value="TreeGrafter"/>
</dbReference>
<dbReference type="CDD" id="cd01795">
    <property type="entry name" value="Ubl_USP48"/>
    <property type="match status" value="1"/>
</dbReference>
<dbReference type="InterPro" id="IPR006615">
    <property type="entry name" value="Pept_C19_DUSP"/>
</dbReference>
<dbReference type="InterPro" id="IPR018200">
    <property type="entry name" value="USP_CS"/>
</dbReference>
<dbReference type="InterPro" id="IPR050164">
    <property type="entry name" value="Peptidase_C19"/>
</dbReference>
<dbReference type="Pfam" id="PF00240">
    <property type="entry name" value="ubiquitin"/>
    <property type="match status" value="1"/>
</dbReference>
<dbReference type="Gene3D" id="3.30.2230.10">
    <property type="entry name" value="DUSP-like"/>
    <property type="match status" value="1"/>
</dbReference>
<dbReference type="InterPro" id="IPR044743">
    <property type="entry name" value="Ubl_USP48"/>
</dbReference>
<dbReference type="PROSITE" id="PS00973">
    <property type="entry name" value="USP_2"/>
    <property type="match status" value="1"/>
</dbReference>
<keyword evidence="2" id="KW-0175">Coiled coil</keyword>
<dbReference type="PROSITE" id="PS50053">
    <property type="entry name" value="UBIQUITIN_2"/>
    <property type="match status" value="1"/>
</dbReference>
<dbReference type="InterPro" id="IPR019954">
    <property type="entry name" value="Ubiquitin_CS"/>
</dbReference>
<dbReference type="EMBL" id="JACGCI010000005">
    <property type="protein sequence ID" value="KAF6763921.1"/>
    <property type="molecule type" value="Genomic_DNA"/>
</dbReference>
<reference evidence="7 8" key="1">
    <citation type="submission" date="2020-07" db="EMBL/GenBank/DDBJ databases">
        <title>Comparative genomics of pyrophilous fungi reveals a link between fire events and developmental genes.</title>
        <authorList>
            <consortium name="DOE Joint Genome Institute"/>
            <person name="Steindorff A.S."/>
            <person name="Carver A."/>
            <person name="Calhoun S."/>
            <person name="Stillman K."/>
            <person name="Liu H."/>
            <person name="Lipzen A."/>
            <person name="Pangilinan J."/>
            <person name="Labutti K."/>
            <person name="Bruns T.D."/>
            <person name="Grigoriev I.V."/>
        </authorList>
    </citation>
    <scope>NUCLEOTIDE SEQUENCE [LARGE SCALE GENOMIC DNA]</scope>
    <source>
        <strain evidence="7 8">CBS 144469</strain>
    </source>
</reference>
<dbReference type="GO" id="GO:0005634">
    <property type="term" value="C:nucleus"/>
    <property type="evidence" value="ECO:0007669"/>
    <property type="project" value="TreeGrafter"/>
</dbReference>
<dbReference type="OrthoDB" id="289038at2759"/>
<feature type="compositionally biased region" description="Basic and acidic residues" evidence="3">
    <location>
        <begin position="1051"/>
        <end position="1062"/>
    </location>
</feature>
<feature type="domain" description="DUSP" evidence="6">
    <location>
        <begin position="806"/>
        <end position="916"/>
    </location>
</feature>
<organism evidence="7 8">
    <name type="scientific">Ephemerocybe angulata</name>
    <dbReference type="NCBI Taxonomy" id="980116"/>
    <lineage>
        <taxon>Eukaryota</taxon>
        <taxon>Fungi</taxon>
        <taxon>Dikarya</taxon>
        <taxon>Basidiomycota</taxon>
        <taxon>Agaricomycotina</taxon>
        <taxon>Agaricomycetes</taxon>
        <taxon>Agaricomycetidae</taxon>
        <taxon>Agaricales</taxon>
        <taxon>Agaricineae</taxon>
        <taxon>Psathyrellaceae</taxon>
        <taxon>Ephemerocybe</taxon>
    </lineage>
</organism>
<feature type="region of interest" description="Disordered" evidence="3">
    <location>
        <begin position="1043"/>
        <end position="1092"/>
    </location>
</feature>
<evidence type="ECO:0000256" key="2">
    <source>
        <dbReference type="SAM" id="Coils"/>
    </source>
</evidence>
<evidence type="ECO:0000313" key="7">
    <source>
        <dbReference type="EMBL" id="KAF6763921.1"/>
    </source>
</evidence>
<evidence type="ECO:0000256" key="3">
    <source>
        <dbReference type="SAM" id="MobiDB-lite"/>
    </source>
</evidence>
<dbReference type="Gene3D" id="3.10.20.90">
    <property type="entry name" value="Phosphatidylinositol 3-kinase Catalytic Subunit, Chain A, domain 1"/>
    <property type="match status" value="1"/>
</dbReference>
<dbReference type="PROSITE" id="PS51283">
    <property type="entry name" value="DUSP"/>
    <property type="match status" value="1"/>
</dbReference>
<sequence length="1127" mass="127119">MTSGPKRRRLATSATKGATSGEQFLKRFTLPTSGQGQWSWVGTEVSKPDDITLEHQLIACGFSPRSGYVACPNTFSSSGNATETAQENAEDEEVIIVSDDEDSTPVCSKKNCKSNPRCLNYMGQDIWENPAKVKSKFKKLRNSDDDPHLSSREPELPVGLKNLGATCYANSSLQVWFRDIAFRNGVYQCQPPEDNQDRFKDSPIFQLQVTFAALQESKESVFNPSHLVESLQLRTSEQQDAQEFSKLFMSHLDAEFKKQSDPAVRMLIESQFQGSQVYGTFCHACQYKSERNSDFLEVEVNFDGPSRLEERISASLEPEVLSGDNRYHCPQCNCLQDATRYTELRQLPPVLHISLLRFVYNLQTMERKKQKHAISFPTVLDMNQFLGGKQDTNVPEVEDRPRSEDNVYELRGILLHKGSSAYHGHYEAQVYDAELASWFQFNDESVTSIASIVDKPKGTKDSNAETAKEKRVKGRPKKRRRIEDSGDESLPTQETSQVTSETPVISSKDAYMLVYARKGHDNDCAVREPPAPAIEVINSLNEEHEKSCEEYERRNDSIKQNFYSRLRKVQDIYRAWNAPELGEDSVVLSEQGLRDWLSEGWYANVTPRPDDASPAEVGPVQSISNADILCEHNKLDPGKAGNMKVVPRAVYQAIVEDTSWEFEPVLTIFDVCDICVATEFKERLYESQHSLHVKEFEQLETIQDEGTGFWISKQWLKDWKLSKPRMHTHSEEDPPPDAPNFYGDVVCEHGGLTPSPSHRKKISKEAKVLLTSLFPAWQPPSTEVETCAVCEAMASMSKEDKREMRKKAEEEKSKMKHMNSMTYTFFSAANASNSCAIIPSKFYKSWKRWADSPTSQPRPEAVDTSQFLCDPHSMLLCDPNCPEEIDSTITLIRRDEWDQLTSFYPSGPLIAVEKTSESTYQTEIPICPECRIKRQKQWEVTDVVVQLGPDGGSEVATKAIRANGSRQSNRLRKKQGDRRKITVQKNTSVKDMKIMISELFEIPTICQKLVLHGTELEDNEATAESLDILANDVLELHQITEEIDIDASDTEEPRRSKPREEGQGFNGTVLGWRGGGGGIPTDSSMPSSRTASPDPMLMVVEKPCKACTFANTADAYSCAICDTIFEE</sequence>
<feature type="compositionally biased region" description="Polar residues" evidence="3">
    <location>
        <begin position="490"/>
        <end position="503"/>
    </location>
</feature>
<dbReference type="PROSITE" id="PS50235">
    <property type="entry name" value="USP_3"/>
    <property type="match status" value="1"/>
</dbReference>
<dbReference type="Gene3D" id="3.90.70.10">
    <property type="entry name" value="Cysteine proteinases"/>
    <property type="match status" value="1"/>
</dbReference>
<dbReference type="GO" id="GO:0004843">
    <property type="term" value="F:cysteine-type deubiquitinase activity"/>
    <property type="evidence" value="ECO:0007669"/>
    <property type="project" value="InterPro"/>
</dbReference>
<comment type="similarity">
    <text evidence="1">Belongs to the peptidase C19 family.</text>
</comment>
<evidence type="ECO:0000259" key="6">
    <source>
        <dbReference type="PROSITE" id="PS51283"/>
    </source>
</evidence>
<dbReference type="InterPro" id="IPR001394">
    <property type="entry name" value="Peptidase_C19_UCH"/>
</dbReference>
<dbReference type="Pfam" id="PF00443">
    <property type="entry name" value="UCH"/>
    <property type="match status" value="1"/>
</dbReference>
<dbReference type="InterPro" id="IPR028889">
    <property type="entry name" value="USP"/>
</dbReference>
<dbReference type="PANTHER" id="PTHR24006">
    <property type="entry name" value="UBIQUITIN CARBOXYL-TERMINAL HYDROLASE"/>
    <property type="match status" value="1"/>
</dbReference>
<protein>
    <recommendedName>
        <fullName evidence="9">Ubiquitinyl hydrolase 1</fullName>
    </recommendedName>
</protein>
<dbReference type="SUPFAM" id="SSF54001">
    <property type="entry name" value="Cysteine proteinases"/>
    <property type="match status" value="1"/>
</dbReference>
<dbReference type="InterPro" id="IPR029071">
    <property type="entry name" value="Ubiquitin-like_domsf"/>
</dbReference>
<feature type="region of interest" description="Disordered" evidence="3">
    <location>
        <begin position="1"/>
        <end position="24"/>
    </location>
</feature>
<evidence type="ECO:0000259" key="5">
    <source>
        <dbReference type="PROSITE" id="PS50235"/>
    </source>
</evidence>
<feature type="compositionally biased region" description="Polar residues" evidence="3">
    <location>
        <begin position="12"/>
        <end position="22"/>
    </location>
</feature>
<dbReference type="InterPro" id="IPR000626">
    <property type="entry name" value="Ubiquitin-like_dom"/>
</dbReference>
<dbReference type="SUPFAM" id="SSF143791">
    <property type="entry name" value="DUSP-like"/>
    <property type="match status" value="1"/>
</dbReference>
<dbReference type="InterPro" id="IPR035927">
    <property type="entry name" value="DUSP-like_sf"/>
</dbReference>
<evidence type="ECO:0008006" key="9">
    <source>
        <dbReference type="Google" id="ProtNLM"/>
    </source>
</evidence>
<accession>A0A8H6IHI2</accession>
<feature type="coiled-coil region" evidence="2">
    <location>
        <begin position="534"/>
        <end position="561"/>
    </location>
</feature>
<evidence type="ECO:0000259" key="4">
    <source>
        <dbReference type="PROSITE" id="PS50053"/>
    </source>
</evidence>
<gene>
    <name evidence="7" type="ORF">DFP72DRAFT_487272</name>
</gene>
<dbReference type="InterPro" id="IPR038765">
    <property type="entry name" value="Papain-like_cys_pep_sf"/>
</dbReference>
<dbReference type="PROSITE" id="PS00299">
    <property type="entry name" value="UBIQUITIN_1"/>
    <property type="match status" value="1"/>
</dbReference>
<evidence type="ECO:0000256" key="1">
    <source>
        <dbReference type="ARBA" id="ARBA00009085"/>
    </source>
</evidence>
<dbReference type="GO" id="GO:0004197">
    <property type="term" value="F:cysteine-type endopeptidase activity"/>
    <property type="evidence" value="ECO:0007669"/>
    <property type="project" value="InterPro"/>
</dbReference>
<feature type="domain" description="Ubiquitin-like" evidence="4">
    <location>
        <begin position="971"/>
        <end position="1036"/>
    </location>
</feature>
<feature type="compositionally biased region" description="Polar residues" evidence="3">
    <location>
        <begin position="1081"/>
        <end position="1091"/>
    </location>
</feature>
<dbReference type="AlphaFoldDB" id="A0A8H6IHI2"/>
<feature type="compositionally biased region" description="Basic and acidic residues" evidence="3">
    <location>
        <begin position="455"/>
        <end position="469"/>
    </location>
</feature>
<name>A0A8H6IHI2_9AGAR</name>
<feature type="domain" description="USP" evidence="5">
    <location>
        <begin position="158"/>
        <end position="518"/>
    </location>
</feature>
<feature type="compositionally biased region" description="Basic residues" evidence="3">
    <location>
        <begin position="1"/>
        <end position="10"/>
    </location>
</feature>
<comment type="caution">
    <text evidence="7">The sequence shown here is derived from an EMBL/GenBank/DDBJ whole genome shotgun (WGS) entry which is preliminary data.</text>
</comment>
<dbReference type="PROSITE" id="PS00972">
    <property type="entry name" value="USP_1"/>
    <property type="match status" value="1"/>
</dbReference>
<dbReference type="GO" id="GO:0016579">
    <property type="term" value="P:protein deubiquitination"/>
    <property type="evidence" value="ECO:0007669"/>
    <property type="project" value="InterPro"/>
</dbReference>
<dbReference type="SUPFAM" id="SSF54236">
    <property type="entry name" value="Ubiquitin-like"/>
    <property type="match status" value="1"/>
</dbReference>
<keyword evidence="8" id="KW-1185">Reference proteome</keyword>
<dbReference type="Proteomes" id="UP000521943">
    <property type="component" value="Unassembled WGS sequence"/>
</dbReference>
<feature type="compositionally biased region" description="Basic residues" evidence="3">
    <location>
        <begin position="470"/>
        <end position="480"/>
    </location>
</feature>
<feature type="region of interest" description="Disordered" evidence="3">
    <location>
        <begin position="455"/>
        <end position="503"/>
    </location>
</feature>
<proteinExistence type="inferred from homology"/>